<dbReference type="PANTHER" id="PTHR35347">
    <property type="entry name" value="COILED-COIL DOMAIN-CONTAINING PROTEIN 175"/>
    <property type="match status" value="1"/>
</dbReference>
<gene>
    <name evidence="2" type="ORF">DNTS_027328</name>
</gene>
<sequence>MASCLVPELQAVRIALERLGELDKRLRDEGGSFTKEASQHFIEMMEAIRELESSRKAARERLEVATIETSKLRHGAISLEDDIEREISGDFFVLEETVSAARTANAARMTQLQSEMKAVGNEIKAMEEKQQLLEQENAACIYEQENSKESYEDVVDQMNQHLSNKVSMQMKLKEKQEEILSMKKQIIQVEMNHKDLKANKTEMIKAFAEGNYSLQKKVEEIDISVKKQRKINGEKRRELDSLVSELHDKDETVAQCEKHMSQLDKNIIKMKAIKAHFTKWLGEAAFKTEEAEKQKGILKRELDELADQLTLKVEAVQQRITKVENELKDEQKAKSSLSEQCAKVSDIFSTQRKEEDKMIAQLNLLSKQLEESKKKNDEDILFIAKCKYEIKNMKNEMRQLQDANIINADMSKKSLEDLEGQLAKEKLTRSVFEAKRANITQSLKSLKEDHWVFVKDMNSAILQTQKRYGELLKEEKKLQDHELLNLVIEELTEELRNTEKEEKLVEANYKNELQKFSSEEESITQCRTEREQQLKLQESALETLESQFNLECLKHQSLKSQITEFETQKSQLELSIQEVIQQSAALIQPKDDLKRQLVTLRGRHMEMLRTYTAEISSVEKRIYENQVLLEQVTMENSRLHVCIEQMKEDVVQAKKDKQKYTHETKRMEEEIISLSKSLIETWATNVVLTEESADQDQKVVENINSLLERIKERKHCISNINNRVEKELLGMRSMLMKPLCKHHDITI</sequence>
<evidence type="ECO:0000256" key="1">
    <source>
        <dbReference type="SAM" id="Coils"/>
    </source>
</evidence>
<evidence type="ECO:0000313" key="3">
    <source>
        <dbReference type="Proteomes" id="UP000316079"/>
    </source>
</evidence>
<reference evidence="2 3" key="1">
    <citation type="journal article" date="2019" name="Sci. Data">
        <title>Hybrid genome assembly and annotation of Danionella translucida.</title>
        <authorList>
            <person name="Kadobianskyi M."/>
            <person name="Schulze L."/>
            <person name="Schuelke M."/>
            <person name="Judkewitz B."/>
        </authorList>
    </citation>
    <scope>NUCLEOTIDE SEQUENCE [LARGE SCALE GENOMIC DNA]</scope>
    <source>
        <strain evidence="2 3">Bolton</strain>
    </source>
</reference>
<proteinExistence type="predicted"/>
<dbReference type="AlphaFoldDB" id="A0A553QVU4"/>
<dbReference type="InterPro" id="IPR038834">
    <property type="entry name" value="CCDC175"/>
</dbReference>
<feature type="coiled-coil region" evidence="1">
    <location>
        <begin position="41"/>
        <end position="68"/>
    </location>
</feature>
<feature type="coiled-coil region" evidence="1">
    <location>
        <begin position="481"/>
        <end position="582"/>
    </location>
</feature>
<keyword evidence="1" id="KW-0175">Coiled coil</keyword>
<protein>
    <submittedName>
        <fullName evidence="2">Uncharacterized protein</fullName>
    </submittedName>
</protein>
<feature type="coiled-coil region" evidence="1">
    <location>
        <begin position="288"/>
        <end position="435"/>
    </location>
</feature>
<feature type="coiled-coil region" evidence="1">
    <location>
        <begin position="109"/>
        <end position="192"/>
    </location>
</feature>
<accession>A0A553QVU4</accession>
<feature type="coiled-coil region" evidence="1">
    <location>
        <begin position="643"/>
        <end position="670"/>
    </location>
</feature>
<dbReference type="OrthoDB" id="10031759at2759"/>
<name>A0A553QVU4_9TELE</name>
<keyword evidence="3" id="KW-1185">Reference proteome</keyword>
<evidence type="ECO:0000313" key="2">
    <source>
        <dbReference type="EMBL" id="TRY94101.1"/>
    </source>
</evidence>
<dbReference type="EMBL" id="SRMA01025482">
    <property type="protein sequence ID" value="TRY94101.1"/>
    <property type="molecule type" value="Genomic_DNA"/>
</dbReference>
<dbReference type="Proteomes" id="UP000316079">
    <property type="component" value="Unassembled WGS sequence"/>
</dbReference>
<dbReference type="STRING" id="623744.A0A553QVU4"/>
<comment type="caution">
    <text evidence="2">The sequence shown here is derived from an EMBL/GenBank/DDBJ whole genome shotgun (WGS) entry which is preliminary data.</text>
</comment>
<dbReference type="PANTHER" id="PTHR35347:SF1">
    <property type="entry name" value="COILED-COIL DOMAIN-CONTAINING PROTEIN 175"/>
    <property type="match status" value="1"/>
</dbReference>
<organism evidence="2 3">
    <name type="scientific">Danionella cerebrum</name>
    <dbReference type="NCBI Taxonomy" id="2873325"/>
    <lineage>
        <taxon>Eukaryota</taxon>
        <taxon>Metazoa</taxon>
        <taxon>Chordata</taxon>
        <taxon>Craniata</taxon>
        <taxon>Vertebrata</taxon>
        <taxon>Euteleostomi</taxon>
        <taxon>Actinopterygii</taxon>
        <taxon>Neopterygii</taxon>
        <taxon>Teleostei</taxon>
        <taxon>Ostariophysi</taxon>
        <taxon>Cypriniformes</taxon>
        <taxon>Danionidae</taxon>
        <taxon>Danioninae</taxon>
        <taxon>Danionella</taxon>
    </lineage>
</organism>